<name>A0A2X2UBT6_9FIRM</name>
<evidence type="ECO:0000313" key="2">
    <source>
        <dbReference type="Proteomes" id="UP000251853"/>
    </source>
</evidence>
<accession>A0A2X2UBT6</accession>
<evidence type="ECO:0000313" key="1">
    <source>
        <dbReference type="EMBL" id="SQB15742.1"/>
    </source>
</evidence>
<reference evidence="1 2" key="1">
    <citation type="submission" date="2018-06" db="EMBL/GenBank/DDBJ databases">
        <authorList>
            <consortium name="Pathogen Informatics"/>
            <person name="Doyle S."/>
        </authorList>
    </citation>
    <scope>NUCLEOTIDE SEQUENCE [LARGE SCALE GENOMIC DNA]</scope>
    <source>
        <strain evidence="1 2">NCTC11224</strain>
    </source>
</reference>
<protein>
    <submittedName>
        <fullName evidence="1">Uncharacterized protein</fullName>
    </submittedName>
</protein>
<dbReference type="EMBL" id="UAVW01000018">
    <property type="protein sequence ID" value="SQB15742.1"/>
    <property type="molecule type" value="Genomic_DNA"/>
</dbReference>
<dbReference type="Proteomes" id="UP000251853">
    <property type="component" value="Unassembled WGS sequence"/>
</dbReference>
<dbReference type="RefSeq" id="WP_022200806.1">
    <property type="nucleotide sequence ID" value="NZ_JADMWI010000098.1"/>
</dbReference>
<keyword evidence="2" id="KW-1185">Reference proteome</keyword>
<dbReference type="AlphaFoldDB" id="A0A2X2UBT6"/>
<sequence length="80" mass="9477">MARMTCTCGAKLDNHEAPNDVELRVYTDKEWEDIFDGESIQPWMIPLPKYNVWRCPVCKRIYVYEKGNDSPIMVYCLEKE</sequence>
<organism evidence="1 2">
    <name type="scientific">Enterocloster clostridioformis</name>
    <dbReference type="NCBI Taxonomy" id="1531"/>
    <lineage>
        <taxon>Bacteria</taxon>
        <taxon>Bacillati</taxon>
        <taxon>Bacillota</taxon>
        <taxon>Clostridia</taxon>
        <taxon>Lachnospirales</taxon>
        <taxon>Lachnospiraceae</taxon>
        <taxon>Enterocloster</taxon>
    </lineage>
</organism>
<gene>
    <name evidence="1" type="ORF">NCTC11224_04826</name>
</gene>
<proteinExistence type="predicted"/>